<accession>A0A2R8C5M4</accession>
<name>A0A2R8C5M4_9RHOB</name>
<dbReference type="RefSeq" id="WP_207775217.1">
    <property type="nucleotide sequence ID" value="NZ_ONZG01000002.1"/>
</dbReference>
<dbReference type="Gene3D" id="3.30.40.220">
    <property type="match status" value="1"/>
</dbReference>
<proteinExistence type="predicted"/>
<dbReference type="AlphaFoldDB" id="A0A2R8C5M4"/>
<gene>
    <name evidence="1" type="ORF">TRM7615_01209</name>
</gene>
<reference evidence="2" key="1">
    <citation type="submission" date="2018-03" db="EMBL/GenBank/DDBJ databases">
        <authorList>
            <person name="Rodrigo-Torres L."/>
            <person name="Arahal R. D."/>
            <person name="Lucena T."/>
        </authorList>
    </citation>
    <scope>NUCLEOTIDE SEQUENCE [LARGE SCALE GENOMIC DNA]</scope>
    <source>
        <strain evidence="2">CECT 7615</strain>
    </source>
</reference>
<protein>
    <submittedName>
        <fullName evidence="1">Uncharacterized protein</fullName>
    </submittedName>
</protein>
<dbReference type="EMBL" id="ONZG01000002">
    <property type="protein sequence ID" value="SPJ27718.1"/>
    <property type="molecule type" value="Genomic_DNA"/>
</dbReference>
<evidence type="ECO:0000313" key="2">
    <source>
        <dbReference type="Proteomes" id="UP000244898"/>
    </source>
</evidence>
<organism evidence="1 2">
    <name type="scientific">Falsiruegeria mediterranea M17</name>
    <dbReference type="NCBI Taxonomy" id="1200281"/>
    <lineage>
        <taxon>Bacteria</taxon>
        <taxon>Pseudomonadati</taxon>
        <taxon>Pseudomonadota</taxon>
        <taxon>Alphaproteobacteria</taxon>
        <taxon>Rhodobacterales</taxon>
        <taxon>Roseobacteraceae</taxon>
        <taxon>Falsiruegeria</taxon>
    </lineage>
</organism>
<sequence length="385" mass="43481">MSDNTDQTNIADGIDFPGAFARFQDLITRYDQPFTRFDEGLIAAWESYKPKVRDVALSRLQADNWTPDQIGSGNIVAKVIDAIEIQATHGDLTNNMVFWQNRFGHANRDHRTLLEAATTGTGLASIEQLLFDLYRGDRPEGKVFDQLSEATGAKYPLMAYLFFLKDMGRFMPIQPTGFDRVFAEIGLEFRTLRNCTWSNYSEFNALLDALREPIAQAAGLENVRLIDAHSLLWLFSTLLKMEAKGELSGGAKASERYLGARDKSIADMHYSVGKTVFNSNGQLIPTKVKNKELRMSDAELKKLLQDLLQIQGDRCAITGLPLQFRGAHSDENMLPSLDRIDSNGHYERDNLQIVCRFINFWKQASDDGEFRRLLNVVRGIEGPEQ</sequence>
<dbReference type="Proteomes" id="UP000244898">
    <property type="component" value="Unassembled WGS sequence"/>
</dbReference>
<keyword evidence="2" id="KW-1185">Reference proteome</keyword>
<evidence type="ECO:0000313" key="1">
    <source>
        <dbReference type="EMBL" id="SPJ27718.1"/>
    </source>
</evidence>